<evidence type="ECO:0000313" key="1">
    <source>
        <dbReference type="EMBL" id="OHA13892.1"/>
    </source>
</evidence>
<name>A0A1G2LSQ5_9BACT</name>
<gene>
    <name evidence="1" type="ORF">A3G49_01470</name>
</gene>
<proteinExistence type="predicted"/>
<sequence length="88" mass="10297">MEKISEKIETENEIAKKLIELIERDKHTMLLTAVQFALRDLADGQINSALLRLKIDLDKLIINKELYNFVQKLLEDRNLTGEKFKPMI</sequence>
<reference evidence="1 2" key="1">
    <citation type="journal article" date="2016" name="Nat. Commun.">
        <title>Thousands of microbial genomes shed light on interconnected biogeochemical processes in an aquifer system.</title>
        <authorList>
            <person name="Anantharaman K."/>
            <person name="Brown C.T."/>
            <person name="Hug L.A."/>
            <person name="Sharon I."/>
            <person name="Castelle C.J."/>
            <person name="Probst A.J."/>
            <person name="Thomas B.C."/>
            <person name="Singh A."/>
            <person name="Wilkins M.J."/>
            <person name="Karaoz U."/>
            <person name="Brodie E.L."/>
            <person name="Williams K.H."/>
            <person name="Hubbard S.S."/>
            <person name="Banfield J.F."/>
        </authorList>
    </citation>
    <scope>NUCLEOTIDE SEQUENCE [LARGE SCALE GENOMIC DNA]</scope>
</reference>
<accession>A0A1G2LSQ5</accession>
<comment type="caution">
    <text evidence="1">The sequence shown here is derived from an EMBL/GenBank/DDBJ whole genome shotgun (WGS) entry which is preliminary data.</text>
</comment>
<evidence type="ECO:0000313" key="2">
    <source>
        <dbReference type="Proteomes" id="UP000177171"/>
    </source>
</evidence>
<organism evidence="1 2">
    <name type="scientific">Candidatus Sungbacteria bacterium RIFCSPLOWO2_12_FULL_41_11</name>
    <dbReference type="NCBI Taxonomy" id="1802286"/>
    <lineage>
        <taxon>Bacteria</taxon>
        <taxon>Candidatus Sungiibacteriota</taxon>
    </lineage>
</organism>
<dbReference type="EMBL" id="MHQY01000015">
    <property type="protein sequence ID" value="OHA13892.1"/>
    <property type="molecule type" value="Genomic_DNA"/>
</dbReference>
<protein>
    <submittedName>
        <fullName evidence="1">Uncharacterized protein</fullName>
    </submittedName>
</protein>
<dbReference type="AlphaFoldDB" id="A0A1G2LSQ5"/>
<dbReference type="Proteomes" id="UP000177171">
    <property type="component" value="Unassembled WGS sequence"/>
</dbReference>